<evidence type="ECO:0000256" key="1">
    <source>
        <dbReference type="SAM" id="MobiDB-lite"/>
    </source>
</evidence>
<comment type="caution">
    <text evidence="4">The sequence shown here is derived from an EMBL/GenBank/DDBJ whole genome shotgun (WGS) entry which is preliminary data.</text>
</comment>
<dbReference type="Pfam" id="PF09822">
    <property type="entry name" value="ABC_transp_aux"/>
    <property type="match status" value="1"/>
</dbReference>
<dbReference type="EMBL" id="NRRV01000120">
    <property type="protein sequence ID" value="MBK1633795.1"/>
    <property type="molecule type" value="Genomic_DNA"/>
</dbReference>
<keyword evidence="2" id="KW-0472">Membrane</keyword>
<feature type="region of interest" description="Disordered" evidence="1">
    <location>
        <begin position="1"/>
        <end position="38"/>
    </location>
</feature>
<feature type="transmembrane region" description="Helical" evidence="2">
    <location>
        <begin position="489"/>
        <end position="512"/>
    </location>
</feature>
<name>A0ABS1CPD1_9GAMM</name>
<evidence type="ECO:0000256" key="2">
    <source>
        <dbReference type="SAM" id="Phobius"/>
    </source>
</evidence>
<dbReference type="RefSeq" id="WP_200243180.1">
    <property type="nucleotide sequence ID" value="NZ_NRRV01000120.1"/>
</dbReference>
<feature type="domain" description="ABC-type uncharacterised transport system" evidence="3">
    <location>
        <begin position="191"/>
        <end position="448"/>
    </location>
</feature>
<sequence length="517" mass="55125">MTAPARIEPSAALPAADESGLAAPPEEPPAAPRRTAPGRWRRLQRTAADGVFALLLLALVLTAGWLAARHDRTFDWSASARNSLTPASIALLERLPDADTAPLRITVFAPREHRVGRAVEQLLSRYRRHRPDLDIHWVDPQAAPERAREADVRLLGQVVIEHQGRRETLEVLSEGTLSSAIARLTLARAPWVAVLEGHGERALGGGAGPDIGRFAQLLRQRGFRLRPLDLASAPRVPDNTDLLVVTAPAIALFPGEADALVDYLAAGGNLLWLLDPGADGGDLRGLEPLAAYLGIRPLPGLVVDARAAEHGFETPTFTVVDDWPAHALGRDLSRHAVLPGSLALEAGPAPGWRLATRLTSGEQSWNETGPIRGEVTRNPDLGEVSGPLALALALSRPRPGADAATADAADANADADADERAITAKPPDEQRVIVVGDGDFASNAHLGTGENRELALRMVRWLTGLEDLIAPPPGPDDRDNFVLSAPRTWLIAVGGVFALPLLLAGLGLWITWRRSSA</sequence>
<evidence type="ECO:0000259" key="3">
    <source>
        <dbReference type="Pfam" id="PF09822"/>
    </source>
</evidence>
<dbReference type="SUPFAM" id="SSF52317">
    <property type="entry name" value="Class I glutamine amidotransferase-like"/>
    <property type="match status" value="1"/>
</dbReference>
<proteinExistence type="predicted"/>
<protein>
    <recommendedName>
        <fullName evidence="3">ABC-type uncharacterized transport system domain-containing protein</fullName>
    </recommendedName>
</protein>
<organism evidence="4 5">
    <name type="scientific">Thiohalocapsa halophila</name>
    <dbReference type="NCBI Taxonomy" id="69359"/>
    <lineage>
        <taxon>Bacteria</taxon>
        <taxon>Pseudomonadati</taxon>
        <taxon>Pseudomonadota</taxon>
        <taxon>Gammaproteobacteria</taxon>
        <taxon>Chromatiales</taxon>
        <taxon>Chromatiaceae</taxon>
        <taxon>Thiohalocapsa</taxon>
    </lineage>
</organism>
<reference evidence="4 5" key="1">
    <citation type="journal article" date="2020" name="Microorganisms">
        <title>Osmotic Adaptation and Compatible Solute Biosynthesis of Phototrophic Bacteria as Revealed from Genome Analyses.</title>
        <authorList>
            <person name="Imhoff J.F."/>
            <person name="Rahn T."/>
            <person name="Kunzel S."/>
            <person name="Keller A."/>
            <person name="Neulinger S.C."/>
        </authorList>
    </citation>
    <scope>NUCLEOTIDE SEQUENCE [LARGE SCALE GENOMIC DNA]</scope>
    <source>
        <strain evidence="4 5">DSM 6210</strain>
    </source>
</reference>
<keyword evidence="5" id="KW-1185">Reference proteome</keyword>
<evidence type="ECO:0000313" key="4">
    <source>
        <dbReference type="EMBL" id="MBK1633795.1"/>
    </source>
</evidence>
<keyword evidence="2" id="KW-1133">Transmembrane helix</keyword>
<keyword evidence="2" id="KW-0812">Transmembrane</keyword>
<dbReference type="Proteomes" id="UP000748752">
    <property type="component" value="Unassembled WGS sequence"/>
</dbReference>
<dbReference type="InterPro" id="IPR029062">
    <property type="entry name" value="Class_I_gatase-like"/>
</dbReference>
<feature type="transmembrane region" description="Helical" evidence="2">
    <location>
        <begin position="47"/>
        <end position="68"/>
    </location>
</feature>
<accession>A0ABS1CPD1</accession>
<evidence type="ECO:0000313" key="5">
    <source>
        <dbReference type="Proteomes" id="UP000748752"/>
    </source>
</evidence>
<gene>
    <name evidence="4" type="ORF">CKO31_24280</name>
</gene>
<dbReference type="InterPro" id="IPR019196">
    <property type="entry name" value="ABC_transp_unknown"/>
</dbReference>